<feature type="compositionally biased region" description="Low complexity" evidence="1">
    <location>
        <begin position="26"/>
        <end position="44"/>
    </location>
</feature>
<name>A0A9P6JH18_9FUNG</name>
<dbReference type="AlphaFoldDB" id="A0A9P6JH18"/>
<gene>
    <name evidence="2" type="ORF">BGZ65_006773</name>
</gene>
<dbReference type="InterPro" id="IPR032675">
    <property type="entry name" value="LRR_dom_sf"/>
</dbReference>
<dbReference type="EMBL" id="JAAAHW010004091">
    <property type="protein sequence ID" value="KAF9979002.1"/>
    <property type="molecule type" value="Genomic_DNA"/>
</dbReference>
<feature type="non-terminal residue" evidence="2">
    <location>
        <position position="426"/>
    </location>
</feature>
<evidence type="ECO:0000313" key="2">
    <source>
        <dbReference type="EMBL" id="KAF9979002.1"/>
    </source>
</evidence>
<comment type="caution">
    <text evidence="2">The sequence shown here is derived from an EMBL/GenBank/DDBJ whole genome shotgun (WGS) entry which is preliminary data.</text>
</comment>
<dbReference type="Proteomes" id="UP000749646">
    <property type="component" value="Unassembled WGS sequence"/>
</dbReference>
<keyword evidence="3" id="KW-1185">Reference proteome</keyword>
<dbReference type="SUPFAM" id="SSF52047">
    <property type="entry name" value="RNI-like"/>
    <property type="match status" value="1"/>
</dbReference>
<sequence>MVFEDYLQEQQRQRVVAKQNTKAPASLSPLSSLSSPPSSSSSSSSPPPSGCISTLAKYGHYIKKLPSHLQLMNCYNQNNRFPVPAMQLTELDFLSHFTKRCPFARVQYLHLDNMDLESNELLMTLVELYLPRTHDLHIQTNGNGCPSVFIAGRKDKSHPPIERWILKHLLNRCSSTLESLTLDVSVVETEHRKNDWIGEYEEHDDDDNEKDLETKWVLEDLKLLSCIDRSNSQEFWSWLWRRCSRLRSLEVCSSSNIIHSLTEGMLAYMPDLTEIHLGWRFLEYRRFTEREIVSLLSGSRKGWRVVRLKESLEMRGPLSKAALAAHFPTLEELEINGKNGLSPKDLIAILSSCPKLRSLIVTDSNPPLCLPATTFADRDPDTGELRAWACEESLKVLRVMISEDTTVSQTQMLPEAEYRVREVHEQ</sequence>
<organism evidence="2 3">
    <name type="scientific">Modicella reniformis</name>
    <dbReference type="NCBI Taxonomy" id="1440133"/>
    <lineage>
        <taxon>Eukaryota</taxon>
        <taxon>Fungi</taxon>
        <taxon>Fungi incertae sedis</taxon>
        <taxon>Mucoromycota</taxon>
        <taxon>Mortierellomycotina</taxon>
        <taxon>Mortierellomycetes</taxon>
        <taxon>Mortierellales</taxon>
        <taxon>Mortierellaceae</taxon>
        <taxon>Modicella</taxon>
    </lineage>
</organism>
<evidence type="ECO:0000256" key="1">
    <source>
        <dbReference type="SAM" id="MobiDB-lite"/>
    </source>
</evidence>
<reference evidence="2" key="1">
    <citation type="journal article" date="2020" name="Fungal Divers.">
        <title>Resolving the Mortierellaceae phylogeny through synthesis of multi-gene phylogenetics and phylogenomics.</title>
        <authorList>
            <person name="Vandepol N."/>
            <person name="Liber J."/>
            <person name="Desiro A."/>
            <person name="Na H."/>
            <person name="Kennedy M."/>
            <person name="Barry K."/>
            <person name="Grigoriev I.V."/>
            <person name="Miller A.N."/>
            <person name="O'Donnell K."/>
            <person name="Stajich J.E."/>
            <person name="Bonito G."/>
        </authorList>
    </citation>
    <scope>NUCLEOTIDE SEQUENCE</scope>
    <source>
        <strain evidence="2">MES-2147</strain>
    </source>
</reference>
<protein>
    <submittedName>
        <fullName evidence="2">Uncharacterized protein</fullName>
    </submittedName>
</protein>
<feature type="region of interest" description="Disordered" evidence="1">
    <location>
        <begin position="13"/>
        <end position="48"/>
    </location>
</feature>
<dbReference type="Gene3D" id="3.80.10.10">
    <property type="entry name" value="Ribonuclease Inhibitor"/>
    <property type="match status" value="1"/>
</dbReference>
<evidence type="ECO:0000313" key="3">
    <source>
        <dbReference type="Proteomes" id="UP000749646"/>
    </source>
</evidence>
<accession>A0A9P6JH18</accession>
<proteinExistence type="predicted"/>
<dbReference type="OrthoDB" id="2396061at2759"/>